<name>A0A486XCM1_9PAST</name>
<proteinExistence type="predicted"/>
<evidence type="ECO:0000313" key="1">
    <source>
        <dbReference type="EMBL" id="VGM96120.1"/>
    </source>
</evidence>
<organism evidence="1">
    <name type="scientific">uncultured Avibacterium sp</name>
    <dbReference type="NCBI Taxonomy" id="1936169"/>
    <lineage>
        <taxon>Bacteria</taxon>
        <taxon>Pseudomonadati</taxon>
        <taxon>Pseudomonadota</taxon>
        <taxon>Gammaproteobacteria</taxon>
        <taxon>Pasteurellales</taxon>
        <taxon>Pasteurellaceae</taxon>
        <taxon>Avibacterium</taxon>
        <taxon>environmental samples</taxon>
    </lineage>
</organism>
<dbReference type="EMBL" id="CAAHDN010000013">
    <property type="protein sequence ID" value="VGM96120.1"/>
    <property type="molecule type" value="Genomic_DNA"/>
</dbReference>
<dbReference type="AlphaFoldDB" id="A0A486XCM1"/>
<gene>
    <name evidence="1" type="ORF">NCTC4101_01532</name>
</gene>
<reference evidence="1" key="1">
    <citation type="submission" date="2019-03" db="EMBL/GenBank/DDBJ databases">
        <authorList>
            <consortium name="Pathogen Informatics"/>
        </authorList>
    </citation>
    <scope>NUCLEOTIDE SEQUENCE</scope>
    <source>
        <strain evidence="1">Unknown</strain>
    </source>
</reference>
<accession>A0A486XCM1</accession>
<protein>
    <submittedName>
        <fullName evidence="1">Uncharacterized protein</fullName>
    </submittedName>
</protein>
<sequence length="110" mass="12431">MLNVNVYDVTEQGKAFFNAGNMFSRAKFCTGILKLVSIGTFTEPSETNAGAKLSQVNYTVDYENVAPWANDSELEKLFARRLHKIEKQQRTILILTNEGWKSKIALNQSK</sequence>